<dbReference type="EMBL" id="VUJX02000017">
    <property type="protein sequence ID" value="KAL0929479.1"/>
    <property type="molecule type" value="Genomic_DNA"/>
</dbReference>
<name>A0ACC3YCA1_COLTU</name>
<proteinExistence type="predicted"/>
<gene>
    <name evidence="1" type="ORF">CTRU02_215645</name>
</gene>
<protein>
    <submittedName>
        <fullName evidence="1">Uncharacterized protein</fullName>
    </submittedName>
</protein>
<sequence>MMRLVEITNLFTSLSMLFIFSARGTTGHTDNPSLRVAPNVPECTMKYPAGMQWDVFYGPEFNVVSTFCEELQNGGAGGLFLTVNTTGYIQQHRTIRSPPVSPSTYKGYRIRLGWIPYIPFDSEKCLMDCLEAYRDIARGPCGHTGGTGNIMAKNGTWNVGCGEYSWGITRP</sequence>
<evidence type="ECO:0000313" key="2">
    <source>
        <dbReference type="Proteomes" id="UP000805649"/>
    </source>
</evidence>
<reference evidence="1 2" key="1">
    <citation type="journal article" date="2020" name="Phytopathology">
        <title>Genome Sequence Resources of Colletotrichum truncatum, C. plurivorum, C. musicola, and C. sojae: Four Species Pathogenic to Soybean (Glycine max).</title>
        <authorList>
            <person name="Rogerio F."/>
            <person name="Boufleur T.R."/>
            <person name="Ciampi-Guillardi M."/>
            <person name="Sukno S.A."/>
            <person name="Thon M.R."/>
            <person name="Massola Junior N.S."/>
            <person name="Baroncelli R."/>
        </authorList>
    </citation>
    <scope>NUCLEOTIDE SEQUENCE [LARGE SCALE GENOMIC DNA]</scope>
    <source>
        <strain evidence="1 2">CMES1059</strain>
    </source>
</reference>
<dbReference type="Proteomes" id="UP000805649">
    <property type="component" value="Unassembled WGS sequence"/>
</dbReference>
<organism evidence="1 2">
    <name type="scientific">Colletotrichum truncatum</name>
    <name type="common">Anthracnose fungus</name>
    <name type="synonym">Colletotrichum capsici</name>
    <dbReference type="NCBI Taxonomy" id="5467"/>
    <lineage>
        <taxon>Eukaryota</taxon>
        <taxon>Fungi</taxon>
        <taxon>Dikarya</taxon>
        <taxon>Ascomycota</taxon>
        <taxon>Pezizomycotina</taxon>
        <taxon>Sordariomycetes</taxon>
        <taxon>Hypocreomycetidae</taxon>
        <taxon>Glomerellales</taxon>
        <taxon>Glomerellaceae</taxon>
        <taxon>Colletotrichum</taxon>
        <taxon>Colletotrichum truncatum species complex</taxon>
    </lineage>
</organism>
<keyword evidence="2" id="KW-1185">Reference proteome</keyword>
<comment type="caution">
    <text evidence="1">The sequence shown here is derived from an EMBL/GenBank/DDBJ whole genome shotgun (WGS) entry which is preliminary data.</text>
</comment>
<evidence type="ECO:0000313" key="1">
    <source>
        <dbReference type="EMBL" id="KAL0929479.1"/>
    </source>
</evidence>
<accession>A0ACC3YCA1</accession>